<evidence type="ECO:0000256" key="2">
    <source>
        <dbReference type="PROSITE-ProRule" id="PRU00626"/>
    </source>
</evidence>
<gene>
    <name evidence="4" type="ORF">H5P27_10800</name>
</gene>
<dbReference type="AlphaFoldDB" id="A0A7X1E880"/>
<dbReference type="Proteomes" id="UP000526501">
    <property type="component" value="Unassembled WGS sequence"/>
</dbReference>
<dbReference type="InterPro" id="IPR001890">
    <property type="entry name" value="RNA-binding_CRM"/>
</dbReference>
<dbReference type="EMBL" id="JACHVC010000012">
    <property type="protein sequence ID" value="MBC2606530.1"/>
    <property type="molecule type" value="Genomic_DNA"/>
</dbReference>
<keyword evidence="1 2" id="KW-0694">RNA-binding</keyword>
<dbReference type="SUPFAM" id="SSF75471">
    <property type="entry name" value="YhbY-like"/>
    <property type="match status" value="1"/>
</dbReference>
<dbReference type="PANTHER" id="PTHR40065">
    <property type="entry name" value="RNA-BINDING PROTEIN YHBY"/>
    <property type="match status" value="1"/>
</dbReference>
<dbReference type="Pfam" id="PF01985">
    <property type="entry name" value="CRS1_YhbY"/>
    <property type="match status" value="1"/>
</dbReference>
<dbReference type="Gene3D" id="3.30.110.60">
    <property type="entry name" value="YhbY-like"/>
    <property type="match status" value="1"/>
</dbReference>
<dbReference type="SMART" id="SM01103">
    <property type="entry name" value="CRS1_YhbY"/>
    <property type="match status" value="1"/>
</dbReference>
<protein>
    <submittedName>
        <fullName evidence="4">YhbY family RNA-binding protein</fullName>
    </submittedName>
</protein>
<evidence type="ECO:0000256" key="1">
    <source>
        <dbReference type="ARBA" id="ARBA00022884"/>
    </source>
</evidence>
<dbReference type="InterPro" id="IPR051925">
    <property type="entry name" value="RNA-binding_domain"/>
</dbReference>
<sequence>MNLLSSKEKSELRGYAQRLKPALHVGKKGLADSVVLELKKAFEKEELIKIAFKADRDEMDALTAEVERLTDSQCVGGVGKKRSFYRKLEVDSDEF</sequence>
<organism evidence="4 5">
    <name type="scientific">Pelagicoccus albus</name>
    <dbReference type="NCBI Taxonomy" id="415222"/>
    <lineage>
        <taxon>Bacteria</taxon>
        <taxon>Pseudomonadati</taxon>
        <taxon>Verrucomicrobiota</taxon>
        <taxon>Opitutia</taxon>
        <taxon>Puniceicoccales</taxon>
        <taxon>Pelagicoccaceae</taxon>
        <taxon>Pelagicoccus</taxon>
    </lineage>
</organism>
<proteinExistence type="predicted"/>
<name>A0A7X1E880_9BACT</name>
<evidence type="ECO:0000259" key="3">
    <source>
        <dbReference type="PROSITE" id="PS51295"/>
    </source>
</evidence>
<evidence type="ECO:0000313" key="4">
    <source>
        <dbReference type="EMBL" id="MBC2606530.1"/>
    </source>
</evidence>
<dbReference type="RefSeq" id="WP_185660400.1">
    <property type="nucleotide sequence ID" value="NZ_CAWPOO010000012.1"/>
</dbReference>
<dbReference type="PROSITE" id="PS51295">
    <property type="entry name" value="CRM"/>
    <property type="match status" value="1"/>
</dbReference>
<evidence type="ECO:0000313" key="5">
    <source>
        <dbReference type="Proteomes" id="UP000526501"/>
    </source>
</evidence>
<dbReference type="GO" id="GO:0003723">
    <property type="term" value="F:RNA binding"/>
    <property type="evidence" value="ECO:0007669"/>
    <property type="project" value="UniProtKB-UniRule"/>
</dbReference>
<accession>A0A7X1E880</accession>
<keyword evidence="5" id="KW-1185">Reference proteome</keyword>
<dbReference type="InterPro" id="IPR035920">
    <property type="entry name" value="YhbY-like_sf"/>
</dbReference>
<dbReference type="PANTHER" id="PTHR40065:SF3">
    <property type="entry name" value="RNA-BINDING PROTEIN YHBY"/>
    <property type="match status" value="1"/>
</dbReference>
<comment type="caution">
    <text evidence="4">The sequence shown here is derived from an EMBL/GenBank/DDBJ whole genome shotgun (WGS) entry which is preliminary data.</text>
</comment>
<feature type="domain" description="CRM" evidence="3">
    <location>
        <begin position="2"/>
        <end position="95"/>
    </location>
</feature>
<reference evidence="4 5" key="1">
    <citation type="submission" date="2020-07" db="EMBL/GenBank/DDBJ databases">
        <authorList>
            <person name="Feng X."/>
        </authorList>
    </citation>
    <scope>NUCLEOTIDE SEQUENCE [LARGE SCALE GENOMIC DNA]</scope>
    <source>
        <strain evidence="4 5">JCM23202</strain>
    </source>
</reference>